<sequence>MCVVTSDAVNGGGVVQRLFWDFAGKEIALPQMKENYPGERFVEWHKREVFRGGH</sequence>
<reference evidence="1 2" key="1">
    <citation type="submission" date="2018-12" db="EMBL/GenBank/DDBJ databases">
        <authorList>
            <consortium name="Pathogen Informatics"/>
        </authorList>
    </citation>
    <scope>NUCLEOTIDE SEQUENCE [LARGE SCALE GENOMIC DNA]</scope>
    <source>
        <strain evidence="1 2">NCTC8271</strain>
    </source>
</reference>
<evidence type="ECO:0000313" key="2">
    <source>
        <dbReference type="Proteomes" id="UP000273655"/>
    </source>
</evidence>
<proteinExistence type="predicted"/>
<dbReference type="Proteomes" id="UP000273655">
    <property type="component" value="Chromosome 1"/>
</dbReference>
<protein>
    <submittedName>
        <fullName evidence="1">HNH nuclease</fullName>
    </submittedName>
</protein>
<name>A0A447PUX9_SALET</name>
<dbReference type="AlphaFoldDB" id="A0A447PUX9"/>
<gene>
    <name evidence="1" type="ORF">NCTC8271_05074</name>
</gene>
<accession>A0A447PUX9</accession>
<organism evidence="1 2">
    <name type="scientific">Salmonella enterica I</name>
    <dbReference type="NCBI Taxonomy" id="59201"/>
    <lineage>
        <taxon>Bacteria</taxon>
        <taxon>Pseudomonadati</taxon>
        <taxon>Pseudomonadota</taxon>
        <taxon>Gammaproteobacteria</taxon>
        <taxon>Enterobacterales</taxon>
        <taxon>Enterobacteriaceae</taxon>
        <taxon>Salmonella</taxon>
    </lineage>
</organism>
<dbReference type="EMBL" id="LR134148">
    <property type="protein sequence ID" value="VEA42908.1"/>
    <property type="molecule type" value="Genomic_DNA"/>
</dbReference>
<evidence type="ECO:0000313" key="1">
    <source>
        <dbReference type="EMBL" id="VEA42908.1"/>
    </source>
</evidence>